<dbReference type="KEGG" id="pms:KNP414_06094"/>
<evidence type="ECO:0000313" key="2">
    <source>
        <dbReference type="Proteomes" id="UP000006620"/>
    </source>
</evidence>
<dbReference type="AlphaFoldDB" id="F8FGF8"/>
<dbReference type="Proteomes" id="UP000006620">
    <property type="component" value="Chromosome"/>
</dbReference>
<dbReference type="EMBL" id="CP002869">
    <property type="protein sequence ID" value="AEI44618.1"/>
    <property type="molecule type" value="Genomic_DNA"/>
</dbReference>
<organism evidence="1 2">
    <name type="scientific">Paenibacillus mucilaginosus (strain KNP414)</name>
    <dbReference type="NCBI Taxonomy" id="1036673"/>
    <lineage>
        <taxon>Bacteria</taxon>
        <taxon>Bacillati</taxon>
        <taxon>Bacillota</taxon>
        <taxon>Bacilli</taxon>
        <taxon>Bacillales</taxon>
        <taxon>Paenibacillaceae</taxon>
        <taxon>Paenibacillus</taxon>
    </lineage>
</organism>
<proteinExistence type="predicted"/>
<protein>
    <submittedName>
        <fullName evidence="1">Uncharacterized protein</fullName>
    </submittedName>
</protein>
<sequence length="52" mass="5983">MPPGSEAERIIFHVKTRHSGEPTQTLVFPSRCLPIYAQVCKSIRIRYNEIVI</sequence>
<reference evidence="1 2" key="2">
    <citation type="journal article" date="2013" name="Genome Announc.">
        <title>Genome Sequence of Growth-Improving Paenibacillus mucilaginosus Strain KNP414.</title>
        <authorList>
            <person name="Lu J.J."/>
            <person name="Wang J.F."/>
            <person name="Hu X.F."/>
        </authorList>
    </citation>
    <scope>NUCLEOTIDE SEQUENCE [LARGE SCALE GENOMIC DNA]</scope>
    <source>
        <strain evidence="1 2">KNP414</strain>
    </source>
</reference>
<dbReference type="HOGENOM" id="CLU_3082655_0_0_9"/>
<name>F8FGF8_PAEMK</name>
<reference evidence="2" key="1">
    <citation type="submission" date="2011-06" db="EMBL/GenBank/DDBJ databases">
        <title>Complete genome sequence of Paenibacillus mucilaginosus KNP414.</title>
        <authorList>
            <person name="Wang J."/>
            <person name="Hu S."/>
            <person name="Hu X."/>
            <person name="Zhang B."/>
            <person name="Dong D."/>
            <person name="Zhang S."/>
            <person name="Zhao K."/>
            <person name="Wu D."/>
        </authorList>
    </citation>
    <scope>NUCLEOTIDE SEQUENCE [LARGE SCALE GENOMIC DNA]</scope>
    <source>
        <strain evidence="2">KNP414</strain>
    </source>
</reference>
<evidence type="ECO:0000313" key="1">
    <source>
        <dbReference type="EMBL" id="AEI44618.1"/>
    </source>
</evidence>
<gene>
    <name evidence="1" type="ordered locus">KNP414_06094</name>
</gene>
<accession>F8FGF8</accession>